<evidence type="ECO:0000313" key="3">
    <source>
        <dbReference type="Proteomes" id="UP000507222"/>
    </source>
</evidence>
<evidence type="ECO:0000313" key="1">
    <source>
        <dbReference type="EMBL" id="CAB4270727.1"/>
    </source>
</evidence>
<dbReference type="OrthoDB" id="1733946at2759"/>
<organism evidence="1 3">
    <name type="scientific">Prunus armeniaca</name>
    <name type="common">Apricot</name>
    <name type="synonym">Armeniaca vulgaris</name>
    <dbReference type="NCBI Taxonomy" id="36596"/>
    <lineage>
        <taxon>Eukaryota</taxon>
        <taxon>Viridiplantae</taxon>
        <taxon>Streptophyta</taxon>
        <taxon>Embryophyta</taxon>
        <taxon>Tracheophyta</taxon>
        <taxon>Spermatophyta</taxon>
        <taxon>Magnoliopsida</taxon>
        <taxon>eudicotyledons</taxon>
        <taxon>Gunneridae</taxon>
        <taxon>Pentapetalae</taxon>
        <taxon>rosids</taxon>
        <taxon>fabids</taxon>
        <taxon>Rosales</taxon>
        <taxon>Rosaceae</taxon>
        <taxon>Amygdaloideae</taxon>
        <taxon>Amygdaleae</taxon>
        <taxon>Prunus</taxon>
    </lineage>
</organism>
<sequence>MGPVRGMKRRKKAEKKVDQNVLAAAASLSSQPQPVDWWDDFSQRITGLGSNAVLKNWIDFIMHGDPLWEAVSFLGLIRWESSSQN</sequence>
<keyword evidence="4" id="KW-1185">Reference proteome</keyword>
<dbReference type="EMBL" id="CAEKDK010000002">
    <property type="protein sequence ID" value="CAB4270727.1"/>
    <property type="molecule type" value="Genomic_DNA"/>
</dbReference>
<dbReference type="Proteomes" id="UP000507245">
    <property type="component" value="Unassembled WGS sequence"/>
</dbReference>
<gene>
    <name evidence="1" type="ORF">CURHAP_LOCUS17010</name>
    <name evidence="2" type="ORF">ORAREDHAP_LOCUS16508</name>
</gene>
<reference evidence="1 3" key="2">
    <citation type="submission" date="2020-05" db="EMBL/GenBank/DDBJ databases">
        <authorList>
            <person name="Campoy J."/>
            <person name="Schneeberger K."/>
            <person name="Spophaly S."/>
        </authorList>
    </citation>
    <scope>NUCLEOTIDE SEQUENCE [LARGE SCALE GENOMIC DNA]</scope>
    <source>
        <strain evidence="1">PruArmRojPasFocal</strain>
    </source>
</reference>
<evidence type="ECO:0000313" key="4">
    <source>
        <dbReference type="Proteomes" id="UP000507245"/>
    </source>
</evidence>
<dbReference type="EMBL" id="CAEKKB010000002">
    <property type="protein sequence ID" value="CAB4301106.1"/>
    <property type="molecule type" value="Genomic_DNA"/>
</dbReference>
<dbReference type="Proteomes" id="UP000507222">
    <property type="component" value="Unassembled WGS sequence"/>
</dbReference>
<accession>A0A6J5U524</accession>
<evidence type="ECO:0000313" key="2">
    <source>
        <dbReference type="EMBL" id="CAB4301106.1"/>
    </source>
</evidence>
<reference evidence="4" key="1">
    <citation type="journal article" date="2020" name="Genome Biol.">
        <title>Gamete binning: chromosome-level and haplotype-resolved genome assembly enabled by high-throughput single-cell sequencing of gamete genomes.</title>
        <authorList>
            <person name="Campoy J.A."/>
            <person name="Sun H."/>
            <person name="Goel M."/>
            <person name="Jiao W.-B."/>
            <person name="Folz-Donahue K."/>
            <person name="Wang N."/>
            <person name="Rubio M."/>
            <person name="Liu C."/>
            <person name="Kukat C."/>
            <person name="Ruiz D."/>
            <person name="Huettel B."/>
            <person name="Schneeberger K."/>
        </authorList>
    </citation>
    <scope>NUCLEOTIDE SEQUENCE [LARGE SCALE GENOMIC DNA]</scope>
    <source>
        <strain evidence="4">cv. Rojo Pasion</strain>
    </source>
</reference>
<protein>
    <submittedName>
        <fullName evidence="1">Uncharacterized protein</fullName>
    </submittedName>
</protein>
<name>A0A6J5U524_PRUAR</name>
<dbReference type="AlphaFoldDB" id="A0A6J5U524"/>
<proteinExistence type="predicted"/>